<proteinExistence type="predicted"/>
<dbReference type="Proteomes" id="UP000887579">
    <property type="component" value="Unplaced"/>
</dbReference>
<organism evidence="1 2">
    <name type="scientific">Panagrolaimus sp. ES5</name>
    <dbReference type="NCBI Taxonomy" id="591445"/>
    <lineage>
        <taxon>Eukaryota</taxon>
        <taxon>Metazoa</taxon>
        <taxon>Ecdysozoa</taxon>
        <taxon>Nematoda</taxon>
        <taxon>Chromadorea</taxon>
        <taxon>Rhabditida</taxon>
        <taxon>Tylenchina</taxon>
        <taxon>Panagrolaimomorpha</taxon>
        <taxon>Panagrolaimoidea</taxon>
        <taxon>Panagrolaimidae</taxon>
        <taxon>Panagrolaimus</taxon>
    </lineage>
</organism>
<accession>A0AC34GG77</accession>
<name>A0AC34GG77_9BILA</name>
<evidence type="ECO:0000313" key="2">
    <source>
        <dbReference type="WBParaSite" id="ES5_v2.g28678.t1"/>
    </source>
</evidence>
<sequence length="139" mass="16218">QKELRSKSLENRTLHQRVSELFEEKTNMHKTIDELNQKLAVYEALKESFLNIESIKMKKEKRTIKVLKKGSTATSPKIDENNPNDEIFSIASFIGRPKKRANFGADEYEAHRKRSHMIDSLNKLSINDPKDGRSRFTRE</sequence>
<reference evidence="2" key="1">
    <citation type="submission" date="2022-11" db="UniProtKB">
        <authorList>
            <consortium name="WormBaseParasite"/>
        </authorList>
    </citation>
    <scope>IDENTIFICATION</scope>
</reference>
<dbReference type="WBParaSite" id="ES5_v2.g28678.t1">
    <property type="protein sequence ID" value="ES5_v2.g28678.t1"/>
    <property type="gene ID" value="ES5_v2.g28678"/>
</dbReference>
<protein>
    <submittedName>
        <fullName evidence="2">Uncharacterized protein</fullName>
    </submittedName>
</protein>
<evidence type="ECO:0000313" key="1">
    <source>
        <dbReference type="Proteomes" id="UP000887579"/>
    </source>
</evidence>